<accession>A0A1G5CH62</accession>
<dbReference type="OrthoDB" id="5452435at2"/>
<evidence type="ECO:0000313" key="2">
    <source>
        <dbReference type="Proteomes" id="UP000198870"/>
    </source>
</evidence>
<protein>
    <submittedName>
        <fullName evidence="1">Uncharacterized protein</fullName>
    </submittedName>
</protein>
<sequence length="255" mass="29078">MTEQKDTRDINDIAGELSDRDFKVLLKAKQQAQLRVAQEPTAENVRTLNQINKALHDLGQQKKGPEEMSTPTLPNPLAVTEYLNDKGWKVSKSSVYGHLKEGKLKAVDGVFHIKDVEKYAALHLKRQDGTSPAEEAGQLQKEKLEAETRKAKAQAKHWEMKTLVESGQYIDRDLFNGELAARASIFRNDLETFFRSKAGEMVKRMDGCTDKTSDLVDYCLDQAEDFFGRYSEPKKWQVPRVEMKEDVQEIEEDEA</sequence>
<dbReference type="RefSeq" id="WP_092209059.1">
    <property type="nucleotide sequence ID" value="NZ_FMUX01000003.1"/>
</dbReference>
<dbReference type="STRING" id="419481.SAMN05216233_10316"/>
<dbReference type="EMBL" id="FMUX01000003">
    <property type="protein sequence ID" value="SCY01657.1"/>
    <property type="molecule type" value="Genomic_DNA"/>
</dbReference>
<organism evidence="1 2">
    <name type="scientific">Desulfoluna spongiiphila</name>
    <dbReference type="NCBI Taxonomy" id="419481"/>
    <lineage>
        <taxon>Bacteria</taxon>
        <taxon>Pseudomonadati</taxon>
        <taxon>Thermodesulfobacteriota</taxon>
        <taxon>Desulfobacteria</taxon>
        <taxon>Desulfobacterales</taxon>
        <taxon>Desulfolunaceae</taxon>
        <taxon>Desulfoluna</taxon>
    </lineage>
</organism>
<keyword evidence="2" id="KW-1185">Reference proteome</keyword>
<gene>
    <name evidence="1" type="ORF">SAMN05216233_10316</name>
</gene>
<dbReference type="Proteomes" id="UP000198870">
    <property type="component" value="Unassembled WGS sequence"/>
</dbReference>
<evidence type="ECO:0000313" key="1">
    <source>
        <dbReference type="EMBL" id="SCY01657.1"/>
    </source>
</evidence>
<name>A0A1G5CH62_9BACT</name>
<proteinExistence type="predicted"/>
<dbReference type="AlphaFoldDB" id="A0A1G5CH62"/>
<reference evidence="1 2" key="1">
    <citation type="submission" date="2016-10" db="EMBL/GenBank/DDBJ databases">
        <authorList>
            <person name="de Groot N.N."/>
        </authorList>
    </citation>
    <scope>NUCLEOTIDE SEQUENCE [LARGE SCALE GENOMIC DNA]</scope>
    <source>
        <strain evidence="1 2">AA1</strain>
    </source>
</reference>